<dbReference type="Proteomes" id="UP000515971">
    <property type="component" value="Chromosome"/>
</dbReference>
<gene>
    <name evidence="3" type="ORF">H9L13_01840</name>
</gene>
<keyword evidence="2" id="KW-1133">Transmembrane helix</keyword>
<keyword evidence="2" id="KW-0812">Transmembrane</keyword>
<dbReference type="KEGG" id="slut:H9L13_01840"/>
<sequence length="208" mass="23255">MDVEVENPHDHVAHRTGHKWLDKVLPISALFVSFLSILIAYHHGEVMQDLVRQNERLVQANSLPYLQLYGSNSVNAGSYSAIFSASNEGIGPAEIRSVQVLVDGKPVSSYGQILRECCGIRDYSNVSTSTLLGRMIRPGAAIQYINMTSSGSERDRAFLVDRARQADRIETRLCYCSVFDECWTVTSRGMSPPARVDQCTRPEPQYRT</sequence>
<keyword evidence="4" id="KW-1185">Reference proteome</keyword>
<evidence type="ECO:0000313" key="4">
    <source>
        <dbReference type="Proteomes" id="UP000515971"/>
    </source>
</evidence>
<organism evidence="3 4">
    <name type="scientific">Sphingomonas lutea</name>
    <dbReference type="NCBI Taxonomy" id="1045317"/>
    <lineage>
        <taxon>Bacteria</taxon>
        <taxon>Pseudomonadati</taxon>
        <taxon>Pseudomonadota</taxon>
        <taxon>Alphaproteobacteria</taxon>
        <taxon>Sphingomonadales</taxon>
        <taxon>Sphingomonadaceae</taxon>
        <taxon>Sphingomonas</taxon>
    </lineage>
</organism>
<feature type="compositionally biased region" description="Basic and acidic residues" evidence="1">
    <location>
        <begin position="198"/>
        <end position="208"/>
    </location>
</feature>
<feature type="region of interest" description="Disordered" evidence="1">
    <location>
        <begin position="189"/>
        <end position="208"/>
    </location>
</feature>
<accession>A0A7G9SIN5</accession>
<evidence type="ECO:0000313" key="3">
    <source>
        <dbReference type="EMBL" id="QNN67710.1"/>
    </source>
</evidence>
<evidence type="ECO:0000256" key="2">
    <source>
        <dbReference type="SAM" id="Phobius"/>
    </source>
</evidence>
<keyword evidence="2" id="KW-0472">Membrane</keyword>
<protein>
    <submittedName>
        <fullName evidence="3">Uncharacterized protein</fullName>
    </submittedName>
</protein>
<feature type="transmembrane region" description="Helical" evidence="2">
    <location>
        <begin position="24"/>
        <end position="42"/>
    </location>
</feature>
<reference evidence="3 4" key="1">
    <citation type="submission" date="2020-08" db="EMBL/GenBank/DDBJ databases">
        <title>Genome sequence of Sphingomonas lutea KCTC 23642T.</title>
        <authorList>
            <person name="Hyun D.-W."/>
            <person name="Bae J.-W."/>
        </authorList>
    </citation>
    <scope>NUCLEOTIDE SEQUENCE [LARGE SCALE GENOMIC DNA]</scope>
    <source>
        <strain evidence="3 4">KCTC 23642</strain>
    </source>
</reference>
<dbReference type="EMBL" id="CP060718">
    <property type="protein sequence ID" value="QNN67710.1"/>
    <property type="molecule type" value="Genomic_DNA"/>
</dbReference>
<proteinExistence type="predicted"/>
<name>A0A7G9SIN5_9SPHN</name>
<dbReference type="AlphaFoldDB" id="A0A7G9SIN5"/>
<dbReference type="RefSeq" id="WP_187538520.1">
    <property type="nucleotide sequence ID" value="NZ_BAABJT010000001.1"/>
</dbReference>
<evidence type="ECO:0000256" key="1">
    <source>
        <dbReference type="SAM" id="MobiDB-lite"/>
    </source>
</evidence>